<evidence type="ECO:0000313" key="3">
    <source>
        <dbReference type="EMBL" id="GAF75650.1"/>
    </source>
</evidence>
<comment type="caution">
    <text evidence="3">The sequence shown here is derived from an EMBL/GenBank/DDBJ whole genome shotgun (WGS) entry which is preliminary data.</text>
</comment>
<reference evidence="3" key="1">
    <citation type="journal article" date="2014" name="Front. Microbiol.">
        <title>High frequency of phylogenetically diverse reductive dehalogenase-homologous genes in deep subseafloor sedimentary metagenomes.</title>
        <authorList>
            <person name="Kawai M."/>
            <person name="Futagami T."/>
            <person name="Toyoda A."/>
            <person name="Takaki Y."/>
            <person name="Nishi S."/>
            <person name="Hori S."/>
            <person name="Arai W."/>
            <person name="Tsubouchi T."/>
            <person name="Morono Y."/>
            <person name="Uchiyama I."/>
            <person name="Ito T."/>
            <person name="Fujiyama A."/>
            <person name="Inagaki F."/>
            <person name="Takami H."/>
        </authorList>
    </citation>
    <scope>NUCLEOTIDE SEQUENCE</scope>
    <source>
        <strain evidence="3">Expedition CK06-06</strain>
    </source>
</reference>
<dbReference type="SUPFAM" id="SSF55785">
    <property type="entry name" value="PYP-like sensor domain (PAS domain)"/>
    <property type="match status" value="1"/>
</dbReference>
<accession>X0THT5</accession>
<name>X0THT5_9ZZZZ</name>
<evidence type="ECO:0000256" key="1">
    <source>
        <dbReference type="SAM" id="Coils"/>
    </source>
</evidence>
<dbReference type="CDD" id="cd00130">
    <property type="entry name" value="PAS"/>
    <property type="match status" value="1"/>
</dbReference>
<evidence type="ECO:0000259" key="2">
    <source>
        <dbReference type="PROSITE" id="PS50112"/>
    </source>
</evidence>
<dbReference type="Gene3D" id="3.30.450.20">
    <property type="entry name" value="PAS domain"/>
    <property type="match status" value="1"/>
</dbReference>
<gene>
    <name evidence="3" type="ORF">S01H1_00853</name>
</gene>
<dbReference type="AlphaFoldDB" id="X0THT5"/>
<dbReference type="GO" id="GO:0006355">
    <property type="term" value="P:regulation of DNA-templated transcription"/>
    <property type="evidence" value="ECO:0007669"/>
    <property type="project" value="InterPro"/>
</dbReference>
<proteinExistence type="predicted"/>
<sequence>MKGIGNTKAQLADEVRSLRQKIAELEAHVTAGKQAAEELKAQKKFTDNVIDSLPDTFYIFDPESGKGIQWNKTLNEISGYSYKEMNEYPPLHFYPPEEHQLIEEVVKTTLEKGRASVELNYIIADGTRIPFEYSTVLIKDAEGKPCICTIGRDIIVRKR</sequence>
<protein>
    <recommendedName>
        <fullName evidence="2">PAS domain-containing protein</fullName>
    </recommendedName>
</protein>
<keyword evidence="1" id="KW-0175">Coiled coil</keyword>
<dbReference type="PROSITE" id="PS50112">
    <property type="entry name" value="PAS"/>
    <property type="match status" value="1"/>
</dbReference>
<dbReference type="Pfam" id="PF00989">
    <property type="entry name" value="PAS"/>
    <property type="match status" value="1"/>
</dbReference>
<dbReference type="InterPro" id="IPR000014">
    <property type="entry name" value="PAS"/>
</dbReference>
<organism evidence="3">
    <name type="scientific">marine sediment metagenome</name>
    <dbReference type="NCBI Taxonomy" id="412755"/>
    <lineage>
        <taxon>unclassified sequences</taxon>
        <taxon>metagenomes</taxon>
        <taxon>ecological metagenomes</taxon>
    </lineage>
</organism>
<feature type="domain" description="PAS" evidence="2">
    <location>
        <begin position="42"/>
        <end position="113"/>
    </location>
</feature>
<dbReference type="EMBL" id="BARS01000326">
    <property type="protein sequence ID" value="GAF75650.1"/>
    <property type="molecule type" value="Genomic_DNA"/>
</dbReference>
<dbReference type="SMART" id="SM00091">
    <property type="entry name" value="PAS"/>
    <property type="match status" value="1"/>
</dbReference>
<dbReference type="InterPro" id="IPR035965">
    <property type="entry name" value="PAS-like_dom_sf"/>
</dbReference>
<feature type="coiled-coil region" evidence="1">
    <location>
        <begin position="8"/>
        <end position="42"/>
    </location>
</feature>
<dbReference type="NCBIfam" id="TIGR00229">
    <property type="entry name" value="sensory_box"/>
    <property type="match status" value="1"/>
</dbReference>
<feature type="non-terminal residue" evidence="3">
    <location>
        <position position="159"/>
    </location>
</feature>
<dbReference type="InterPro" id="IPR013767">
    <property type="entry name" value="PAS_fold"/>
</dbReference>